<keyword evidence="3" id="KW-1185">Reference proteome</keyword>
<organism evidence="2 3">
    <name type="scientific">Musa troglodytarum</name>
    <name type="common">fe'i banana</name>
    <dbReference type="NCBI Taxonomy" id="320322"/>
    <lineage>
        <taxon>Eukaryota</taxon>
        <taxon>Viridiplantae</taxon>
        <taxon>Streptophyta</taxon>
        <taxon>Embryophyta</taxon>
        <taxon>Tracheophyta</taxon>
        <taxon>Spermatophyta</taxon>
        <taxon>Magnoliopsida</taxon>
        <taxon>Liliopsida</taxon>
        <taxon>Zingiberales</taxon>
        <taxon>Musaceae</taxon>
        <taxon>Musa</taxon>
    </lineage>
</organism>
<dbReference type="Proteomes" id="UP001055439">
    <property type="component" value="Chromosome 7"/>
</dbReference>
<dbReference type="EMBL" id="CP097509">
    <property type="protein sequence ID" value="URE17673.1"/>
    <property type="molecule type" value="Genomic_DNA"/>
</dbReference>
<name>A0A9E7GUQ0_9LILI</name>
<dbReference type="OrthoDB" id="10555598at2759"/>
<evidence type="ECO:0000313" key="2">
    <source>
        <dbReference type="EMBL" id="URE17673.1"/>
    </source>
</evidence>
<dbReference type="AlphaFoldDB" id="A0A9E7GUQ0"/>
<sequence>MIFVPVTRSLLWALLLGRETIRCTREHEKDLLLAFCLLILLVLPRSIQLERCKIPLAGPQIHRPSEASATGGIGFRSLWIDPGSTCCSAFLVPRCLLSSPRIPLSPPRPGHAWDSVAAAAAGVCGCGIIKIHKDPIPVLLRENLDDAASANKRLNIPPPPLPPVIVVSDSQGAADSPSFGNTIVFSLREYDCEQLMIRSVQFTGRVPTTSNAFRRLATTSRTHRRQNKRPRGQWALRRIRPDELTTSCKRCAQVCAFVLPINAFPPAGSPSDALNRTPLGHGTAGPRSTSDDVDACDDPSQVFKIHALGP</sequence>
<accession>A0A9E7GUQ0</accession>
<gene>
    <name evidence="2" type="ORF">MUK42_11472</name>
</gene>
<reference evidence="2" key="1">
    <citation type="submission" date="2022-05" db="EMBL/GenBank/DDBJ databases">
        <title>The Musa troglodytarum L. genome provides insights into the mechanism of non-climacteric behaviour and enrichment of carotenoids.</title>
        <authorList>
            <person name="Wang J."/>
        </authorList>
    </citation>
    <scope>NUCLEOTIDE SEQUENCE</scope>
    <source>
        <tissue evidence="2">Leaf</tissue>
    </source>
</reference>
<proteinExistence type="predicted"/>
<protein>
    <submittedName>
        <fullName evidence="2">Uncharacterized protein</fullName>
    </submittedName>
</protein>
<feature type="region of interest" description="Disordered" evidence="1">
    <location>
        <begin position="272"/>
        <end position="297"/>
    </location>
</feature>
<evidence type="ECO:0000256" key="1">
    <source>
        <dbReference type="SAM" id="MobiDB-lite"/>
    </source>
</evidence>
<evidence type="ECO:0000313" key="3">
    <source>
        <dbReference type="Proteomes" id="UP001055439"/>
    </source>
</evidence>